<evidence type="ECO:0000313" key="8">
    <source>
        <dbReference type="Proteomes" id="UP001500979"/>
    </source>
</evidence>
<sequence>MTAGLTAAMRSRCASTTSAALIRPERTAEATSVARIFHMPPQDTDLYLNSLMYIGVMPPNRLSRQESRARTRQRLLDAAGELFAERGVNGTSVEQIAEHAGYSRGAFYGNFTDKQALVAELLKHRTLREREEVAALQRDATDEQDVLEPLRAWHRDRAEHLTGWLTLRLELLLYALRNPEIRPEVAERETIAREAIAGGVRHELGDDAPADADFLALILHALEDGLLIQRLLHPDRISDEVVVDAAELLLRSWKRPG</sequence>
<dbReference type="Pfam" id="PF13977">
    <property type="entry name" value="TetR_C_6"/>
    <property type="match status" value="1"/>
</dbReference>
<keyword evidence="3 5" id="KW-0238">DNA-binding</keyword>
<organism evidence="7 8">
    <name type="scientific">Saccharopolyspora taberi</name>
    <dbReference type="NCBI Taxonomy" id="60895"/>
    <lineage>
        <taxon>Bacteria</taxon>
        <taxon>Bacillati</taxon>
        <taxon>Actinomycetota</taxon>
        <taxon>Actinomycetes</taxon>
        <taxon>Pseudonocardiales</taxon>
        <taxon>Pseudonocardiaceae</taxon>
        <taxon>Saccharopolyspora</taxon>
    </lineage>
</organism>
<evidence type="ECO:0000256" key="2">
    <source>
        <dbReference type="ARBA" id="ARBA00023015"/>
    </source>
</evidence>
<evidence type="ECO:0000256" key="3">
    <source>
        <dbReference type="ARBA" id="ARBA00023125"/>
    </source>
</evidence>
<evidence type="ECO:0000313" key="7">
    <source>
        <dbReference type="EMBL" id="GAA2792871.1"/>
    </source>
</evidence>
<keyword evidence="1" id="KW-0678">Repressor</keyword>
<evidence type="ECO:0000256" key="5">
    <source>
        <dbReference type="PROSITE-ProRule" id="PRU00335"/>
    </source>
</evidence>
<feature type="DNA-binding region" description="H-T-H motif" evidence="5">
    <location>
        <begin position="92"/>
        <end position="111"/>
    </location>
</feature>
<evidence type="ECO:0000256" key="4">
    <source>
        <dbReference type="ARBA" id="ARBA00023163"/>
    </source>
</evidence>
<dbReference type="Gene3D" id="1.10.357.10">
    <property type="entry name" value="Tetracycline Repressor, domain 2"/>
    <property type="match status" value="1"/>
</dbReference>
<gene>
    <name evidence="7" type="ORF">GCM10010470_29630</name>
</gene>
<dbReference type="PROSITE" id="PS50977">
    <property type="entry name" value="HTH_TETR_2"/>
    <property type="match status" value="1"/>
</dbReference>
<protein>
    <recommendedName>
        <fullName evidence="6">HTH tetR-type domain-containing protein</fullName>
    </recommendedName>
</protein>
<dbReference type="InterPro" id="IPR001647">
    <property type="entry name" value="HTH_TetR"/>
</dbReference>
<evidence type="ECO:0000259" key="6">
    <source>
        <dbReference type="PROSITE" id="PS50977"/>
    </source>
</evidence>
<dbReference type="InterPro" id="IPR050109">
    <property type="entry name" value="HTH-type_TetR-like_transc_reg"/>
</dbReference>
<reference evidence="7 8" key="1">
    <citation type="journal article" date="2019" name="Int. J. Syst. Evol. Microbiol.">
        <title>The Global Catalogue of Microorganisms (GCM) 10K type strain sequencing project: providing services to taxonomists for standard genome sequencing and annotation.</title>
        <authorList>
            <consortium name="The Broad Institute Genomics Platform"/>
            <consortium name="The Broad Institute Genome Sequencing Center for Infectious Disease"/>
            <person name="Wu L."/>
            <person name="Ma J."/>
        </authorList>
    </citation>
    <scope>NUCLEOTIDE SEQUENCE [LARGE SCALE GENOMIC DNA]</scope>
    <source>
        <strain evidence="7 8">JCM 9383</strain>
    </source>
</reference>
<accession>A0ABN3VCY5</accession>
<dbReference type="SUPFAM" id="SSF48498">
    <property type="entry name" value="Tetracyclin repressor-like, C-terminal domain"/>
    <property type="match status" value="1"/>
</dbReference>
<dbReference type="PRINTS" id="PR00455">
    <property type="entry name" value="HTHTETR"/>
</dbReference>
<proteinExistence type="predicted"/>
<comment type="caution">
    <text evidence="7">The sequence shown here is derived from an EMBL/GenBank/DDBJ whole genome shotgun (WGS) entry which is preliminary data.</text>
</comment>
<evidence type="ECO:0000256" key="1">
    <source>
        <dbReference type="ARBA" id="ARBA00022491"/>
    </source>
</evidence>
<keyword evidence="4" id="KW-0804">Transcription</keyword>
<dbReference type="EMBL" id="BAAAUX010000014">
    <property type="protein sequence ID" value="GAA2792871.1"/>
    <property type="molecule type" value="Genomic_DNA"/>
</dbReference>
<dbReference type="PANTHER" id="PTHR30055:SF241">
    <property type="entry name" value="TRANSCRIPTIONAL REGULATORY PROTEIN"/>
    <property type="match status" value="1"/>
</dbReference>
<dbReference type="InterPro" id="IPR039538">
    <property type="entry name" value="BetI_C"/>
</dbReference>
<name>A0ABN3VCY5_9PSEU</name>
<dbReference type="SUPFAM" id="SSF46689">
    <property type="entry name" value="Homeodomain-like"/>
    <property type="match status" value="1"/>
</dbReference>
<keyword evidence="2" id="KW-0805">Transcription regulation</keyword>
<dbReference type="PANTHER" id="PTHR30055">
    <property type="entry name" value="HTH-TYPE TRANSCRIPTIONAL REGULATOR RUTR"/>
    <property type="match status" value="1"/>
</dbReference>
<dbReference type="Proteomes" id="UP001500979">
    <property type="component" value="Unassembled WGS sequence"/>
</dbReference>
<dbReference type="Pfam" id="PF00440">
    <property type="entry name" value="TetR_N"/>
    <property type="match status" value="1"/>
</dbReference>
<keyword evidence="8" id="KW-1185">Reference proteome</keyword>
<dbReference type="InterPro" id="IPR009057">
    <property type="entry name" value="Homeodomain-like_sf"/>
</dbReference>
<feature type="domain" description="HTH tetR-type" evidence="6">
    <location>
        <begin position="69"/>
        <end position="129"/>
    </location>
</feature>
<dbReference type="InterPro" id="IPR036271">
    <property type="entry name" value="Tet_transcr_reg_TetR-rel_C_sf"/>
</dbReference>